<keyword evidence="1 4" id="KW-0378">Hydrolase</keyword>
<gene>
    <name evidence="4" type="ORF">SAMN04488066_101245</name>
</gene>
<dbReference type="GO" id="GO:0005829">
    <property type="term" value="C:cytosol"/>
    <property type="evidence" value="ECO:0007669"/>
    <property type="project" value="TreeGrafter"/>
</dbReference>
<dbReference type="Pfam" id="PF03061">
    <property type="entry name" value="4HBT"/>
    <property type="match status" value="1"/>
</dbReference>
<organism evidence="4 5">
    <name type="scientific">Halorubrum aquaticum</name>
    <dbReference type="NCBI Taxonomy" id="387340"/>
    <lineage>
        <taxon>Archaea</taxon>
        <taxon>Methanobacteriati</taxon>
        <taxon>Methanobacteriota</taxon>
        <taxon>Stenosarchaea group</taxon>
        <taxon>Halobacteria</taxon>
        <taxon>Halobacteriales</taxon>
        <taxon>Haloferacaceae</taxon>
        <taxon>Halorubrum</taxon>
    </lineage>
</organism>
<evidence type="ECO:0000256" key="1">
    <source>
        <dbReference type="ARBA" id="ARBA00022801"/>
    </source>
</evidence>
<dbReference type="GO" id="GO:0052816">
    <property type="term" value="F:long-chain fatty acyl-CoA hydrolase activity"/>
    <property type="evidence" value="ECO:0007669"/>
    <property type="project" value="TreeGrafter"/>
</dbReference>
<evidence type="ECO:0000313" key="4">
    <source>
        <dbReference type="EMBL" id="SFH32998.1"/>
    </source>
</evidence>
<dbReference type="InterPro" id="IPR029069">
    <property type="entry name" value="HotDog_dom_sf"/>
</dbReference>
<evidence type="ECO:0000259" key="3">
    <source>
        <dbReference type="PROSITE" id="PS51770"/>
    </source>
</evidence>
<dbReference type="InterPro" id="IPR033120">
    <property type="entry name" value="HOTDOG_ACOT"/>
</dbReference>
<dbReference type="InterPro" id="IPR006683">
    <property type="entry name" value="Thioestr_dom"/>
</dbReference>
<dbReference type="Gene3D" id="3.10.129.10">
    <property type="entry name" value="Hotdog Thioesterase"/>
    <property type="match status" value="1"/>
</dbReference>
<dbReference type="PANTHER" id="PTHR11049">
    <property type="entry name" value="ACYL COENZYME A THIOESTER HYDROLASE"/>
    <property type="match status" value="1"/>
</dbReference>
<feature type="region of interest" description="Disordered" evidence="2">
    <location>
        <begin position="1"/>
        <end position="20"/>
    </location>
</feature>
<reference evidence="4 5" key="1">
    <citation type="submission" date="2016-10" db="EMBL/GenBank/DDBJ databases">
        <authorList>
            <person name="Varghese N."/>
            <person name="Submissions S."/>
        </authorList>
    </citation>
    <scope>NUCLEOTIDE SEQUENCE [LARGE SCALE GENOMIC DNA]</scope>
    <source>
        <strain evidence="4 5">CGMCC 1.6377</strain>
    </source>
</reference>
<dbReference type="GO" id="GO:0006637">
    <property type="term" value="P:acyl-CoA metabolic process"/>
    <property type="evidence" value="ECO:0007669"/>
    <property type="project" value="TreeGrafter"/>
</dbReference>
<feature type="domain" description="HotDog ACOT-type" evidence="3">
    <location>
        <begin position="25"/>
        <end position="137"/>
    </location>
</feature>
<name>A0A1I2Z516_9EURY</name>
<dbReference type="PANTHER" id="PTHR11049:SF24">
    <property type="entry name" value="CYTOSOLIC ACYL COENZYME A THIOESTER HYDROLASE"/>
    <property type="match status" value="1"/>
</dbReference>
<evidence type="ECO:0000313" key="5">
    <source>
        <dbReference type="Proteomes" id="UP000323537"/>
    </source>
</evidence>
<keyword evidence="5" id="KW-1185">Reference proteome</keyword>
<dbReference type="SUPFAM" id="SSF54637">
    <property type="entry name" value="Thioesterase/thiol ester dehydrase-isomerase"/>
    <property type="match status" value="1"/>
</dbReference>
<dbReference type="Proteomes" id="UP000323537">
    <property type="component" value="Unassembled WGS sequence"/>
</dbReference>
<dbReference type="EMBL" id="FOPZ01000001">
    <property type="protein sequence ID" value="SFH32998.1"/>
    <property type="molecule type" value="Genomic_DNA"/>
</dbReference>
<dbReference type="CDD" id="cd03442">
    <property type="entry name" value="BFIT_BACH"/>
    <property type="match status" value="1"/>
</dbReference>
<sequence length="177" mass="19351">MSDLDAEPSEDGSDPAVSANDATLADSHTEMTEMLLPNDTNNLGRALGGTVLHWMDVCGAIAGMRFSSRQVVTASMDHVDFIAPIETGEVVVIEGYVFNTGRTSLDVKVDVRAENPRTGEERRTTASYFTFVALDDEGRPTEVPDLACPTDAEEALRTRAVDGRREQLREVVDRYDV</sequence>
<evidence type="ECO:0000256" key="2">
    <source>
        <dbReference type="SAM" id="MobiDB-lite"/>
    </source>
</evidence>
<accession>A0A1I2Z516</accession>
<proteinExistence type="predicted"/>
<dbReference type="OrthoDB" id="15030at2157"/>
<protein>
    <submittedName>
        <fullName evidence="4">Acyl-CoA hydrolase</fullName>
    </submittedName>
</protein>
<dbReference type="AlphaFoldDB" id="A0A1I2Z516"/>
<feature type="compositionally biased region" description="Acidic residues" evidence="2">
    <location>
        <begin position="1"/>
        <end position="13"/>
    </location>
</feature>
<dbReference type="GO" id="GO:0009062">
    <property type="term" value="P:fatty acid catabolic process"/>
    <property type="evidence" value="ECO:0007669"/>
    <property type="project" value="TreeGrafter"/>
</dbReference>
<dbReference type="InterPro" id="IPR040170">
    <property type="entry name" value="Cytosol_ACT"/>
</dbReference>
<dbReference type="PROSITE" id="PS51770">
    <property type="entry name" value="HOTDOG_ACOT"/>
    <property type="match status" value="1"/>
</dbReference>